<gene>
    <name evidence="2" type="ORF">IEQ34_014392</name>
</gene>
<sequence>MRPLERNHAGADQDRGSVREAKLRHNRAETDQGRGSAREAKPMEVANLEAKAGLGSLRLCVGTEGIAPDGVRTSCEAGPWALGQI</sequence>
<feature type="region of interest" description="Disordered" evidence="1">
    <location>
        <begin position="1"/>
        <end position="43"/>
    </location>
</feature>
<feature type="compositionally biased region" description="Basic and acidic residues" evidence="1">
    <location>
        <begin position="1"/>
        <end position="42"/>
    </location>
</feature>
<dbReference type="EMBL" id="JAGFBR010000013">
    <property type="protein sequence ID" value="KAH0456485.1"/>
    <property type="molecule type" value="Genomic_DNA"/>
</dbReference>
<evidence type="ECO:0000313" key="2">
    <source>
        <dbReference type="EMBL" id="KAH0456485.1"/>
    </source>
</evidence>
<dbReference type="Proteomes" id="UP000775213">
    <property type="component" value="Unassembled WGS sequence"/>
</dbReference>
<dbReference type="AlphaFoldDB" id="A0AAV7GL70"/>
<protein>
    <submittedName>
        <fullName evidence="2">Uncharacterized protein</fullName>
    </submittedName>
</protein>
<organism evidence="2 3">
    <name type="scientific">Dendrobium chrysotoxum</name>
    <name type="common">Orchid</name>
    <dbReference type="NCBI Taxonomy" id="161865"/>
    <lineage>
        <taxon>Eukaryota</taxon>
        <taxon>Viridiplantae</taxon>
        <taxon>Streptophyta</taxon>
        <taxon>Embryophyta</taxon>
        <taxon>Tracheophyta</taxon>
        <taxon>Spermatophyta</taxon>
        <taxon>Magnoliopsida</taxon>
        <taxon>Liliopsida</taxon>
        <taxon>Asparagales</taxon>
        <taxon>Orchidaceae</taxon>
        <taxon>Epidendroideae</taxon>
        <taxon>Malaxideae</taxon>
        <taxon>Dendrobiinae</taxon>
        <taxon>Dendrobium</taxon>
    </lineage>
</organism>
<proteinExistence type="predicted"/>
<evidence type="ECO:0000256" key="1">
    <source>
        <dbReference type="SAM" id="MobiDB-lite"/>
    </source>
</evidence>
<name>A0AAV7GL70_DENCH</name>
<accession>A0AAV7GL70</accession>
<evidence type="ECO:0000313" key="3">
    <source>
        <dbReference type="Proteomes" id="UP000775213"/>
    </source>
</evidence>
<reference evidence="2 3" key="1">
    <citation type="journal article" date="2021" name="Hortic Res">
        <title>Chromosome-scale assembly of the Dendrobium chrysotoxum genome enhances the understanding of orchid evolution.</title>
        <authorList>
            <person name="Zhang Y."/>
            <person name="Zhang G.Q."/>
            <person name="Zhang D."/>
            <person name="Liu X.D."/>
            <person name="Xu X.Y."/>
            <person name="Sun W.H."/>
            <person name="Yu X."/>
            <person name="Zhu X."/>
            <person name="Wang Z.W."/>
            <person name="Zhao X."/>
            <person name="Zhong W.Y."/>
            <person name="Chen H."/>
            <person name="Yin W.L."/>
            <person name="Huang T."/>
            <person name="Niu S.C."/>
            <person name="Liu Z.J."/>
        </authorList>
    </citation>
    <scope>NUCLEOTIDE SEQUENCE [LARGE SCALE GENOMIC DNA]</scope>
    <source>
        <strain evidence="2">Lindl</strain>
    </source>
</reference>
<keyword evidence="3" id="KW-1185">Reference proteome</keyword>
<comment type="caution">
    <text evidence="2">The sequence shown here is derived from an EMBL/GenBank/DDBJ whole genome shotgun (WGS) entry which is preliminary data.</text>
</comment>